<sequence>MSRSARVGQALFFIIFAIILTHQTSIIISRIRHGGSFAFWARDICFAGGFLSYFVFLYKGDLSFKPYMFWVSLIYGAICLKEAFDIFKTVQPVEDIPLQQRAKLVAFVSILLGLFYISAALLFKYLKSIIAFLNHQERVSTTGTGGFVDWILNPGWRRSLEENTAPKELNETQCRQLVQRLVSENYDDGVRYALRHAGPAKILPLVEALQNDQCLRPYDNAKSAHFGTTPYEQILNQLNESYPEESLPIVLRHAESEDINIRKASISYLAGISSPECLPALKKALERADKEILSGLLWGLIHHLSSKSPQQIQQLSQELYDPILQLLKQNEERDLEEPLAKSLLSLDRSKAQKDMTDPNILKLDRPQLFRILEALNKFEIAIPETECLKILQAVFSEREDYPNSYIYSQIVIALARIKSPKAQALIEESFANITDKMIRESLCEAKLLLNDISDPYKVVFRKEEKIGFKGLSAPQRAIYTTYFLKAEVDNGGFSQYLVNSSGDHFREALDGCRAIGDLKAVALLTEISKYFGSDGPSDNHDRRHDQLSKIYTSHEDDFSRLDSEYYASDAERTVLWMEYILQNKSDFIKEKTSQGEQKDS</sequence>
<dbReference type="KEGG" id="tsph:KIH39_21110"/>
<name>A0A8E6B417_9BACT</name>
<feature type="transmembrane region" description="Helical" evidence="1">
    <location>
        <begin position="37"/>
        <end position="58"/>
    </location>
</feature>
<protein>
    <submittedName>
        <fullName evidence="3">DUF4375 domain-containing protein</fullName>
    </submittedName>
</protein>
<organism evidence="3 4">
    <name type="scientific">Telmatocola sphagniphila</name>
    <dbReference type="NCBI Taxonomy" id="1123043"/>
    <lineage>
        <taxon>Bacteria</taxon>
        <taxon>Pseudomonadati</taxon>
        <taxon>Planctomycetota</taxon>
        <taxon>Planctomycetia</taxon>
        <taxon>Gemmatales</taxon>
        <taxon>Gemmataceae</taxon>
    </lineage>
</organism>
<feature type="domain" description="DNA mimic protein DMP19 C-terminal" evidence="2">
    <location>
        <begin position="470"/>
        <end position="583"/>
    </location>
</feature>
<keyword evidence="1" id="KW-1133">Transmembrane helix</keyword>
<accession>A0A8E6B417</accession>
<evidence type="ECO:0000259" key="2">
    <source>
        <dbReference type="Pfam" id="PF14300"/>
    </source>
</evidence>
<keyword evidence="4" id="KW-1185">Reference proteome</keyword>
<dbReference type="AlphaFoldDB" id="A0A8E6B417"/>
<dbReference type="EMBL" id="CP074694">
    <property type="protein sequence ID" value="QVL31321.1"/>
    <property type="molecule type" value="Genomic_DNA"/>
</dbReference>
<keyword evidence="1" id="KW-0472">Membrane</keyword>
<dbReference type="InterPro" id="IPR025402">
    <property type="entry name" value="DMP19_C"/>
</dbReference>
<dbReference type="Pfam" id="PF14300">
    <property type="entry name" value="DMP19"/>
    <property type="match status" value="1"/>
</dbReference>
<proteinExistence type="predicted"/>
<dbReference type="Gene3D" id="1.20.1420.60">
    <property type="match status" value="1"/>
</dbReference>
<dbReference type="Proteomes" id="UP000676194">
    <property type="component" value="Chromosome"/>
</dbReference>
<dbReference type="Gene3D" id="1.25.10.10">
    <property type="entry name" value="Leucine-rich Repeat Variant"/>
    <property type="match status" value="1"/>
</dbReference>
<feature type="transmembrane region" description="Helical" evidence="1">
    <location>
        <begin position="12"/>
        <end position="31"/>
    </location>
</feature>
<evidence type="ECO:0000313" key="4">
    <source>
        <dbReference type="Proteomes" id="UP000676194"/>
    </source>
</evidence>
<reference evidence="3" key="1">
    <citation type="submission" date="2021-05" db="EMBL/GenBank/DDBJ databases">
        <title>Complete genome sequence of the cellulolytic planctomycete Telmatocola sphagniphila SP2T and characterization of the first cellulase from planctomycetes.</title>
        <authorList>
            <person name="Rakitin A.L."/>
            <person name="Beletsky A.V."/>
            <person name="Naumoff D.G."/>
            <person name="Kulichevskaya I.S."/>
            <person name="Mardanov A.V."/>
            <person name="Ravin N.V."/>
            <person name="Dedysh S.N."/>
        </authorList>
    </citation>
    <scope>NUCLEOTIDE SEQUENCE</scope>
    <source>
        <strain evidence="3">SP2T</strain>
    </source>
</reference>
<keyword evidence="1" id="KW-0812">Transmembrane</keyword>
<feature type="transmembrane region" description="Helical" evidence="1">
    <location>
        <begin position="104"/>
        <end position="123"/>
    </location>
</feature>
<dbReference type="SUPFAM" id="SSF48371">
    <property type="entry name" value="ARM repeat"/>
    <property type="match status" value="1"/>
</dbReference>
<dbReference type="RefSeq" id="WP_213495202.1">
    <property type="nucleotide sequence ID" value="NZ_CP074694.1"/>
</dbReference>
<evidence type="ECO:0000313" key="3">
    <source>
        <dbReference type="EMBL" id="QVL31321.1"/>
    </source>
</evidence>
<dbReference type="InterPro" id="IPR016024">
    <property type="entry name" value="ARM-type_fold"/>
</dbReference>
<evidence type="ECO:0000256" key="1">
    <source>
        <dbReference type="SAM" id="Phobius"/>
    </source>
</evidence>
<dbReference type="InterPro" id="IPR011989">
    <property type="entry name" value="ARM-like"/>
</dbReference>
<gene>
    <name evidence="3" type="ORF">KIH39_21110</name>
</gene>